<reference evidence="1" key="1">
    <citation type="submission" date="2022-11" db="EMBL/GenBank/DDBJ databases">
        <title>Genome Sequence of Nemania bipapillata.</title>
        <authorList>
            <person name="Buettner E."/>
        </authorList>
    </citation>
    <scope>NUCLEOTIDE SEQUENCE</scope>
    <source>
        <strain evidence="1">CP14</strain>
    </source>
</reference>
<gene>
    <name evidence="1" type="ORF">ONZ43_g3739</name>
</gene>
<dbReference type="EMBL" id="JAPESX010000910">
    <property type="protein sequence ID" value="KAJ8119278.1"/>
    <property type="molecule type" value="Genomic_DNA"/>
</dbReference>
<proteinExistence type="predicted"/>
<sequence length="91" mass="10030">MSLYGHRSGMPQSAARLNELLDQIRSEFEAQVRINEGYEQQNMMRKSFCYAVNSTPLGGAHLRSLACPDLNTAGPRPRPLQLALAITSLVA</sequence>
<evidence type="ECO:0000313" key="2">
    <source>
        <dbReference type="Proteomes" id="UP001153334"/>
    </source>
</evidence>
<dbReference type="Proteomes" id="UP001153334">
    <property type="component" value="Unassembled WGS sequence"/>
</dbReference>
<organism evidence="1 2">
    <name type="scientific">Nemania bipapillata</name>
    <dbReference type="NCBI Taxonomy" id="110536"/>
    <lineage>
        <taxon>Eukaryota</taxon>
        <taxon>Fungi</taxon>
        <taxon>Dikarya</taxon>
        <taxon>Ascomycota</taxon>
        <taxon>Pezizomycotina</taxon>
        <taxon>Sordariomycetes</taxon>
        <taxon>Xylariomycetidae</taxon>
        <taxon>Xylariales</taxon>
        <taxon>Xylariaceae</taxon>
        <taxon>Nemania</taxon>
    </lineage>
</organism>
<evidence type="ECO:0000313" key="1">
    <source>
        <dbReference type="EMBL" id="KAJ8119278.1"/>
    </source>
</evidence>
<accession>A0ACC2IW57</accession>
<name>A0ACC2IW57_9PEZI</name>
<protein>
    <submittedName>
        <fullName evidence="1">Uncharacterized protein</fullName>
    </submittedName>
</protein>
<keyword evidence="2" id="KW-1185">Reference proteome</keyword>
<comment type="caution">
    <text evidence="1">The sequence shown here is derived from an EMBL/GenBank/DDBJ whole genome shotgun (WGS) entry which is preliminary data.</text>
</comment>